<accession>A0AAW2JNL1</accession>
<comment type="caution">
    <text evidence="2">The sequence shown here is derived from an EMBL/GenBank/DDBJ whole genome shotgun (WGS) entry which is preliminary data.</text>
</comment>
<dbReference type="AlphaFoldDB" id="A0AAW2JNL1"/>
<reference evidence="2" key="1">
    <citation type="submission" date="2020-06" db="EMBL/GenBank/DDBJ databases">
        <authorList>
            <person name="Li T."/>
            <person name="Hu X."/>
            <person name="Zhang T."/>
            <person name="Song X."/>
            <person name="Zhang H."/>
            <person name="Dai N."/>
            <person name="Sheng W."/>
            <person name="Hou X."/>
            <person name="Wei L."/>
        </authorList>
    </citation>
    <scope>NUCLEOTIDE SEQUENCE</scope>
    <source>
        <strain evidence="2">G02</strain>
        <tissue evidence="2">Leaf</tissue>
    </source>
</reference>
<feature type="region of interest" description="Disordered" evidence="1">
    <location>
        <begin position="163"/>
        <end position="191"/>
    </location>
</feature>
<dbReference type="EMBL" id="JACGWJ010000032">
    <property type="protein sequence ID" value="KAL0296024.1"/>
    <property type="molecule type" value="Genomic_DNA"/>
</dbReference>
<evidence type="ECO:0000313" key="2">
    <source>
        <dbReference type="EMBL" id="KAL0296024.1"/>
    </source>
</evidence>
<evidence type="ECO:0000256" key="1">
    <source>
        <dbReference type="SAM" id="MobiDB-lite"/>
    </source>
</evidence>
<gene>
    <name evidence="2" type="ORF">Sradi_6654500</name>
</gene>
<feature type="compositionally biased region" description="Acidic residues" evidence="1">
    <location>
        <begin position="172"/>
        <end position="191"/>
    </location>
</feature>
<organism evidence="2">
    <name type="scientific">Sesamum radiatum</name>
    <name type="common">Black benniseed</name>
    <dbReference type="NCBI Taxonomy" id="300843"/>
    <lineage>
        <taxon>Eukaryota</taxon>
        <taxon>Viridiplantae</taxon>
        <taxon>Streptophyta</taxon>
        <taxon>Embryophyta</taxon>
        <taxon>Tracheophyta</taxon>
        <taxon>Spermatophyta</taxon>
        <taxon>Magnoliopsida</taxon>
        <taxon>eudicotyledons</taxon>
        <taxon>Gunneridae</taxon>
        <taxon>Pentapetalae</taxon>
        <taxon>asterids</taxon>
        <taxon>lamiids</taxon>
        <taxon>Lamiales</taxon>
        <taxon>Pedaliaceae</taxon>
        <taxon>Sesamum</taxon>
    </lineage>
</organism>
<sequence>MVAITSDEEKHLLGSPILINTSYPTQPRFMHIEKNIFDNIFNTVMDIKGKMKDNMNAFRDLKIICNRLELELDERRPNVISKVVYTLGKEQKMRICEGIHGLKFPDGYASNLVHCVHMMELWMHGMKSHDCHIFMQKLIPIAFCDPNGLQVVLEAAGTSWRQLHENDNDNKDEGEDSSGDDETDDEEYEAT</sequence>
<reference evidence="2" key="2">
    <citation type="journal article" date="2024" name="Plant">
        <title>Genomic evolution and insights into agronomic trait innovations of Sesamum species.</title>
        <authorList>
            <person name="Miao H."/>
            <person name="Wang L."/>
            <person name="Qu L."/>
            <person name="Liu H."/>
            <person name="Sun Y."/>
            <person name="Le M."/>
            <person name="Wang Q."/>
            <person name="Wei S."/>
            <person name="Zheng Y."/>
            <person name="Lin W."/>
            <person name="Duan Y."/>
            <person name="Cao H."/>
            <person name="Xiong S."/>
            <person name="Wang X."/>
            <person name="Wei L."/>
            <person name="Li C."/>
            <person name="Ma Q."/>
            <person name="Ju M."/>
            <person name="Zhao R."/>
            <person name="Li G."/>
            <person name="Mu C."/>
            <person name="Tian Q."/>
            <person name="Mei H."/>
            <person name="Zhang T."/>
            <person name="Gao T."/>
            <person name="Zhang H."/>
        </authorList>
    </citation>
    <scope>NUCLEOTIDE SEQUENCE</scope>
    <source>
        <strain evidence="2">G02</strain>
    </source>
</reference>
<dbReference type="PANTHER" id="PTHR10775">
    <property type="entry name" value="OS08G0208400 PROTEIN"/>
    <property type="match status" value="1"/>
</dbReference>
<protein>
    <submittedName>
        <fullName evidence="2">Uncharacterized protein</fullName>
    </submittedName>
</protein>
<dbReference type="PANTHER" id="PTHR10775:SF182">
    <property type="entry name" value="TRANSPOSON, EN_SPM-LIKE, TRANSPOSASE-ASSOCIATED DOMAIN PROTEIN-RELATED"/>
    <property type="match status" value="1"/>
</dbReference>
<name>A0AAW2JNL1_SESRA</name>
<proteinExistence type="predicted"/>